<dbReference type="EMBL" id="JANPWB010000013">
    <property type="protein sequence ID" value="KAJ1110557.1"/>
    <property type="molecule type" value="Genomic_DNA"/>
</dbReference>
<dbReference type="Proteomes" id="UP001066276">
    <property type="component" value="Chromosome 9"/>
</dbReference>
<dbReference type="AlphaFoldDB" id="A0AAV7N5F3"/>
<evidence type="ECO:0000256" key="1">
    <source>
        <dbReference type="SAM" id="MobiDB-lite"/>
    </source>
</evidence>
<name>A0AAV7N5F3_PLEWA</name>
<evidence type="ECO:0000313" key="3">
    <source>
        <dbReference type="Proteomes" id="UP001066276"/>
    </source>
</evidence>
<reference evidence="2" key="1">
    <citation type="journal article" date="2022" name="bioRxiv">
        <title>Sequencing and chromosome-scale assembly of the giantPleurodeles waltlgenome.</title>
        <authorList>
            <person name="Brown T."/>
            <person name="Elewa A."/>
            <person name="Iarovenko S."/>
            <person name="Subramanian E."/>
            <person name="Araus A.J."/>
            <person name="Petzold A."/>
            <person name="Susuki M."/>
            <person name="Suzuki K.-i.T."/>
            <person name="Hayashi T."/>
            <person name="Toyoda A."/>
            <person name="Oliveira C."/>
            <person name="Osipova E."/>
            <person name="Leigh N.D."/>
            <person name="Simon A."/>
            <person name="Yun M.H."/>
        </authorList>
    </citation>
    <scope>NUCLEOTIDE SEQUENCE</scope>
    <source>
        <strain evidence="2">20211129_DDA</strain>
        <tissue evidence="2">Liver</tissue>
    </source>
</reference>
<keyword evidence="3" id="KW-1185">Reference proteome</keyword>
<gene>
    <name evidence="2" type="ORF">NDU88_007907</name>
</gene>
<accession>A0AAV7N5F3</accession>
<sequence length="189" mass="20605">MGRNGYVLDRSGPDLTHAKTKHPVLHPADPLCQGPTREPMTCNTCSDNNTDKKPMACVDLLERAEQHYCQPVATPADKLDGILRPGCRARWPALSEALPGRLSGLFPLQAVLVGADEGAAPGEFCRYPGRGGDPRSGPLLWPRLARGGLVAGRCPRRSCCAGNEKKCWRPDQQLDRAAAFVALRTPWLW</sequence>
<comment type="caution">
    <text evidence="2">The sequence shown here is derived from an EMBL/GenBank/DDBJ whole genome shotgun (WGS) entry which is preliminary data.</text>
</comment>
<feature type="region of interest" description="Disordered" evidence="1">
    <location>
        <begin position="1"/>
        <end position="22"/>
    </location>
</feature>
<evidence type="ECO:0000313" key="2">
    <source>
        <dbReference type="EMBL" id="KAJ1110557.1"/>
    </source>
</evidence>
<protein>
    <submittedName>
        <fullName evidence="2">Uncharacterized protein</fullName>
    </submittedName>
</protein>
<proteinExistence type="predicted"/>
<organism evidence="2 3">
    <name type="scientific">Pleurodeles waltl</name>
    <name type="common">Iberian ribbed newt</name>
    <dbReference type="NCBI Taxonomy" id="8319"/>
    <lineage>
        <taxon>Eukaryota</taxon>
        <taxon>Metazoa</taxon>
        <taxon>Chordata</taxon>
        <taxon>Craniata</taxon>
        <taxon>Vertebrata</taxon>
        <taxon>Euteleostomi</taxon>
        <taxon>Amphibia</taxon>
        <taxon>Batrachia</taxon>
        <taxon>Caudata</taxon>
        <taxon>Salamandroidea</taxon>
        <taxon>Salamandridae</taxon>
        <taxon>Pleurodelinae</taxon>
        <taxon>Pleurodeles</taxon>
    </lineage>
</organism>